<gene>
    <name evidence="1" type="ORF">O181_006966</name>
</gene>
<organism evidence="1 2">
    <name type="scientific">Austropuccinia psidii MF-1</name>
    <dbReference type="NCBI Taxonomy" id="1389203"/>
    <lineage>
        <taxon>Eukaryota</taxon>
        <taxon>Fungi</taxon>
        <taxon>Dikarya</taxon>
        <taxon>Basidiomycota</taxon>
        <taxon>Pucciniomycotina</taxon>
        <taxon>Pucciniomycetes</taxon>
        <taxon>Pucciniales</taxon>
        <taxon>Sphaerophragmiaceae</taxon>
        <taxon>Austropuccinia</taxon>
    </lineage>
</organism>
<accession>A0A9Q3BJZ9</accession>
<name>A0A9Q3BJZ9_9BASI</name>
<evidence type="ECO:0000313" key="1">
    <source>
        <dbReference type="EMBL" id="MBW0467251.1"/>
    </source>
</evidence>
<protein>
    <submittedName>
        <fullName evidence="1">Uncharacterized protein</fullName>
    </submittedName>
</protein>
<comment type="caution">
    <text evidence="1">The sequence shown here is derived from an EMBL/GenBank/DDBJ whole genome shotgun (WGS) entry which is preliminary data.</text>
</comment>
<dbReference type="AlphaFoldDB" id="A0A9Q3BJZ9"/>
<dbReference type="EMBL" id="AVOT02001533">
    <property type="protein sequence ID" value="MBW0467251.1"/>
    <property type="molecule type" value="Genomic_DNA"/>
</dbReference>
<proteinExistence type="predicted"/>
<keyword evidence="2" id="KW-1185">Reference proteome</keyword>
<sequence>MDPGTTNRQMGMLLHNLLSSLQYQFVHPPPRPPSNGHFTSQLEQSDYLANEGWQWQEDIQAWDDCHPLNSAAKVKKTPPDPPQKESTVPCVPHKQALQQPTPGPSGTKWSEVLLHSKQKGIPFLISDFKSSELALPLFVEPSKKDEPPIPGMSQASDSQLPLHENNLTLEPEPEVAPTQSTEDPFGKSQFKLFSHYQPSLTPPSTISSLAHHAPPSFSPLCHSPQCLPQRYLPLPPPSSAKRT</sequence>
<evidence type="ECO:0000313" key="2">
    <source>
        <dbReference type="Proteomes" id="UP000765509"/>
    </source>
</evidence>
<dbReference type="Proteomes" id="UP000765509">
    <property type="component" value="Unassembled WGS sequence"/>
</dbReference>
<reference evidence="1" key="1">
    <citation type="submission" date="2021-03" db="EMBL/GenBank/DDBJ databases">
        <title>Draft genome sequence of rust myrtle Austropuccinia psidii MF-1, a brazilian biotype.</title>
        <authorList>
            <person name="Quecine M.C."/>
            <person name="Pachon D.M.R."/>
            <person name="Bonatelli M.L."/>
            <person name="Correr F.H."/>
            <person name="Franceschini L.M."/>
            <person name="Leite T.F."/>
            <person name="Margarido G.R.A."/>
            <person name="Almeida C.A."/>
            <person name="Ferrarezi J.A."/>
            <person name="Labate C.A."/>
        </authorList>
    </citation>
    <scope>NUCLEOTIDE SEQUENCE</scope>
    <source>
        <strain evidence="1">MF-1</strain>
    </source>
</reference>